<dbReference type="OrthoDB" id="10021397at2759"/>
<keyword evidence="3" id="KW-0813">Transport</keyword>
<feature type="transmembrane region" description="Helical" evidence="7">
    <location>
        <begin position="283"/>
        <end position="302"/>
    </location>
</feature>
<gene>
    <name evidence="9" type="ORF">BP5553_08499</name>
</gene>
<feature type="transmembrane region" description="Helical" evidence="7">
    <location>
        <begin position="255"/>
        <end position="277"/>
    </location>
</feature>
<keyword evidence="5 7" id="KW-1133">Transmembrane helix</keyword>
<keyword evidence="10" id="KW-1185">Reference proteome</keyword>
<evidence type="ECO:0000259" key="8">
    <source>
        <dbReference type="PROSITE" id="PS50850"/>
    </source>
</evidence>
<dbReference type="EMBL" id="NPIC01000009">
    <property type="protein sequence ID" value="RDL33060.1"/>
    <property type="molecule type" value="Genomic_DNA"/>
</dbReference>
<comment type="similarity">
    <text evidence="2">Belongs to the major facilitator superfamily. TCR/Tet family.</text>
</comment>
<feature type="transmembrane region" description="Helical" evidence="7">
    <location>
        <begin position="393"/>
        <end position="414"/>
    </location>
</feature>
<comment type="subcellular location">
    <subcellularLocation>
        <location evidence="1">Membrane</location>
        <topology evidence="1">Multi-pass membrane protein</topology>
    </subcellularLocation>
</comment>
<feature type="transmembrane region" description="Helical" evidence="7">
    <location>
        <begin position="327"/>
        <end position="347"/>
    </location>
</feature>
<evidence type="ECO:0000313" key="10">
    <source>
        <dbReference type="Proteomes" id="UP000254866"/>
    </source>
</evidence>
<evidence type="ECO:0000256" key="2">
    <source>
        <dbReference type="ARBA" id="ARBA00007520"/>
    </source>
</evidence>
<dbReference type="GeneID" id="43601348"/>
<feature type="transmembrane region" description="Helical" evidence="7">
    <location>
        <begin position="457"/>
        <end position="478"/>
    </location>
</feature>
<dbReference type="Proteomes" id="UP000254866">
    <property type="component" value="Unassembled WGS sequence"/>
</dbReference>
<feature type="transmembrane region" description="Helical" evidence="7">
    <location>
        <begin position="534"/>
        <end position="554"/>
    </location>
</feature>
<feature type="transmembrane region" description="Helical" evidence="7">
    <location>
        <begin position="367"/>
        <end position="386"/>
    </location>
</feature>
<comment type="caution">
    <text evidence="9">The sequence shown here is derived from an EMBL/GenBank/DDBJ whole genome shotgun (WGS) entry which is preliminary data.</text>
</comment>
<feature type="transmembrane region" description="Helical" evidence="7">
    <location>
        <begin position="125"/>
        <end position="145"/>
    </location>
</feature>
<dbReference type="GO" id="GO:0022857">
    <property type="term" value="F:transmembrane transporter activity"/>
    <property type="evidence" value="ECO:0007669"/>
    <property type="project" value="InterPro"/>
</dbReference>
<feature type="transmembrane region" description="Helical" evidence="7">
    <location>
        <begin position="184"/>
        <end position="203"/>
    </location>
</feature>
<dbReference type="GO" id="GO:0005886">
    <property type="term" value="C:plasma membrane"/>
    <property type="evidence" value="ECO:0007669"/>
    <property type="project" value="TreeGrafter"/>
</dbReference>
<dbReference type="PANTHER" id="PTHR23501">
    <property type="entry name" value="MAJOR FACILITATOR SUPERFAMILY"/>
    <property type="match status" value="1"/>
</dbReference>
<feature type="domain" description="Major facilitator superfamily (MFS) profile" evidence="8">
    <location>
        <begin position="61"/>
        <end position="556"/>
    </location>
</feature>
<protein>
    <submittedName>
        <fullName evidence="9">Putative HC-toxin efflux carrier TOXA</fullName>
    </submittedName>
</protein>
<evidence type="ECO:0000313" key="9">
    <source>
        <dbReference type="EMBL" id="RDL33060.1"/>
    </source>
</evidence>
<evidence type="ECO:0000256" key="5">
    <source>
        <dbReference type="ARBA" id="ARBA00022989"/>
    </source>
</evidence>
<dbReference type="Gene3D" id="1.20.1250.20">
    <property type="entry name" value="MFS general substrate transporter like domains"/>
    <property type="match status" value="1"/>
</dbReference>
<dbReference type="InterPro" id="IPR036259">
    <property type="entry name" value="MFS_trans_sf"/>
</dbReference>
<feature type="transmembrane region" description="Helical" evidence="7">
    <location>
        <begin position="215"/>
        <end position="234"/>
    </location>
</feature>
<dbReference type="Pfam" id="PF07690">
    <property type="entry name" value="MFS_1"/>
    <property type="match status" value="1"/>
</dbReference>
<feature type="transmembrane region" description="Helical" evidence="7">
    <location>
        <begin position="95"/>
        <end position="118"/>
    </location>
</feature>
<accession>A0A370TEJ1</accession>
<evidence type="ECO:0000256" key="7">
    <source>
        <dbReference type="SAM" id="Phobius"/>
    </source>
</evidence>
<dbReference type="InterPro" id="IPR020846">
    <property type="entry name" value="MFS_dom"/>
</dbReference>
<evidence type="ECO:0000256" key="1">
    <source>
        <dbReference type="ARBA" id="ARBA00004141"/>
    </source>
</evidence>
<reference evidence="9 10" key="1">
    <citation type="journal article" date="2018" name="IMA Fungus">
        <title>IMA Genome-F 9: Draft genome sequence of Annulohypoxylon stygium, Aspergillus mulundensis, Berkeleyomyces basicola (syn. Thielaviopsis basicola), Ceratocystis smalleyi, two Cercospora beticola strains, Coleophoma cylindrospora, Fusarium fracticaudum, Phialophora cf. hyalina, and Morchella septimelata.</title>
        <authorList>
            <person name="Wingfield B.D."/>
            <person name="Bills G.F."/>
            <person name="Dong Y."/>
            <person name="Huang W."/>
            <person name="Nel W.J."/>
            <person name="Swalarsk-Parry B.S."/>
            <person name="Vaghefi N."/>
            <person name="Wilken P.M."/>
            <person name="An Z."/>
            <person name="de Beer Z.W."/>
            <person name="De Vos L."/>
            <person name="Chen L."/>
            <person name="Duong T.A."/>
            <person name="Gao Y."/>
            <person name="Hammerbacher A."/>
            <person name="Kikkert J.R."/>
            <person name="Li Y."/>
            <person name="Li H."/>
            <person name="Li K."/>
            <person name="Li Q."/>
            <person name="Liu X."/>
            <person name="Ma X."/>
            <person name="Naidoo K."/>
            <person name="Pethybridge S.J."/>
            <person name="Sun J."/>
            <person name="Steenkamp E.T."/>
            <person name="van der Nest M.A."/>
            <person name="van Wyk S."/>
            <person name="Wingfield M.J."/>
            <person name="Xiong C."/>
            <person name="Yue Q."/>
            <person name="Zhang X."/>
        </authorList>
    </citation>
    <scope>NUCLEOTIDE SEQUENCE [LARGE SCALE GENOMIC DNA]</scope>
    <source>
        <strain evidence="9 10">BP 5553</strain>
    </source>
</reference>
<dbReference type="PROSITE" id="PS50850">
    <property type="entry name" value="MFS"/>
    <property type="match status" value="1"/>
</dbReference>
<dbReference type="InterPro" id="IPR011701">
    <property type="entry name" value="MFS"/>
</dbReference>
<keyword evidence="4 7" id="KW-0812">Transmembrane</keyword>
<evidence type="ECO:0000256" key="3">
    <source>
        <dbReference type="ARBA" id="ARBA00022448"/>
    </source>
</evidence>
<sequence length="560" mass="59686">MGPDIDSTSDFHTRDVVKMLPAAGHSPTESFAFEGDCLATSEQEAGGDTLVQMSNLRWFGVCVGLYSTAFLYGLDSTISASVQGPVLESLGDLNLLPWIGTGFMLGSVATISLFGSLYRKIEVKWLYLGSILTFEVGSAICGAAPNMSAIAVGRVVAGIGGAGIYLGGINYISMFVTPAKRSFYTALIGTFWGLGAILGPVIGGAFAQSKATWRWAFYINLFFGAVTAPIYIFWFPRYGAHRHEKILPRIKNIDWLGALLNAAMFSLFVTSCTLSGSPRPWNSGSIITLWVMTAVITILFALQQWTAFLTTEEDQIFPVWCLKSRTLVLLYIGTAGTSAVMNVNIYYLPLYFQFTNGVGPIEVSVRILPFVCLIIFSSLVSGTLLPKFNVYTAWYFASGIIALVGSALLMRISASTPARDIYGYEILVGAGCGLTFQAAYAIALIKSPGKKATSVLSFINVAQLGGAAISLAIAGALFHNVGFNTMQSALSGRGYSSAEIHEALGGGYSPIISDSPPEVRAIAVNAIASTLAKVYTLSAVGAAAVLLAGVLMPWEKLKMI</sequence>
<dbReference type="PANTHER" id="PTHR23501:SF12">
    <property type="entry name" value="MAJOR FACILITATOR SUPERFAMILY (MFS) PROFILE DOMAIN-CONTAINING PROTEIN-RELATED"/>
    <property type="match status" value="1"/>
</dbReference>
<proteinExistence type="inferred from homology"/>
<name>A0A370TEJ1_9HELO</name>
<dbReference type="SUPFAM" id="SSF103473">
    <property type="entry name" value="MFS general substrate transporter"/>
    <property type="match status" value="1"/>
</dbReference>
<evidence type="ECO:0000256" key="6">
    <source>
        <dbReference type="ARBA" id="ARBA00023136"/>
    </source>
</evidence>
<dbReference type="AlphaFoldDB" id="A0A370TEJ1"/>
<organism evidence="9 10">
    <name type="scientific">Venustampulla echinocandica</name>
    <dbReference type="NCBI Taxonomy" id="2656787"/>
    <lineage>
        <taxon>Eukaryota</taxon>
        <taxon>Fungi</taxon>
        <taxon>Dikarya</taxon>
        <taxon>Ascomycota</taxon>
        <taxon>Pezizomycotina</taxon>
        <taxon>Leotiomycetes</taxon>
        <taxon>Helotiales</taxon>
        <taxon>Pleuroascaceae</taxon>
        <taxon>Venustampulla</taxon>
    </lineage>
</organism>
<feature type="transmembrane region" description="Helical" evidence="7">
    <location>
        <begin position="151"/>
        <end position="172"/>
    </location>
</feature>
<feature type="transmembrane region" description="Helical" evidence="7">
    <location>
        <begin position="56"/>
        <end position="75"/>
    </location>
</feature>
<keyword evidence="6 7" id="KW-0472">Membrane</keyword>
<feature type="transmembrane region" description="Helical" evidence="7">
    <location>
        <begin position="426"/>
        <end position="445"/>
    </location>
</feature>
<evidence type="ECO:0000256" key="4">
    <source>
        <dbReference type="ARBA" id="ARBA00022692"/>
    </source>
</evidence>
<dbReference type="RefSeq" id="XP_031866553.1">
    <property type="nucleotide sequence ID" value="XM_032017122.1"/>
</dbReference>